<gene>
    <name evidence="7" type="ORF">BFG52_07095</name>
</gene>
<dbReference type="GO" id="GO:0003677">
    <property type="term" value="F:DNA binding"/>
    <property type="evidence" value="ECO:0007669"/>
    <property type="project" value="InterPro"/>
</dbReference>
<dbReference type="InterPro" id="IPR013249">
    <property type="entry name" value="RNA_pol_sigma70_r4_t2"/>
</dbReference>
<accession>A0A1B2LYV5</accession>
<dbReference type="RefSeq" id="WP_067554009.1">
    <property type="nucleotide sequence ID" value="NZ_CP016895.1"/>
</dbReference>
<name>A0A1B2LYV5_9GAMM</name>
<evidence type="ECO:0000259" key="5">
    <source>
        <dbReference type="Pfam" id="PF04542"/>
    </source>
</evidence>
<dbReference type="CDD" id="cd06171">
    <property type="entry name" value="Sigma70_r4"/>
    <property type="match status" value="1"/>
</dbReference>
<dbReference type="PANTHER" id="PTHR43133">
    <property type="entry name" value="RNA POLYMERASE ECF-TYPE SIGMA FACTO"/>
    <property type="match status" value="1"/>
</dbReference>
<keyword evidence="4" id="KW-0804">Transcription</keyword>
<evidence type="ECO:0000256" key="2">
    <source>
        <dbReference type="ARBA" id="ARBA00023015"/>
    </source>
</evidence>
<dbReference type="InterPro" id="IPR014284">
    <property type="entry name" value="RNA_pol_sigma-70_dom"/>
</dbReference>
<dbReference type="InterPro" id="IPR013324">
    <property type="entry name" value="RNA_pol_sigma_r3/r4-like"/>
</dbReference>
<dbReference type="Pfam" id="PF04542">
    <property type="entry name" value="Sigma70_r2"/>
    <property type="match status" value="1"/>
</dbReference>
<evidence type="ECO:0000256" key="4">
    <source>
        <dbReference type="ARBA" id="ARBA00023163"/>
    </source>
</evidence>
<protein>
    <submittedName>
        <fullName evidence="7">RNA polymerase subunit sigma</fullName>
    </submittedName>
</protein>
<dbReference type="OrthoDB" id="9797134at2"/>
<reference evidence="7 8" key="1">
    <citation type="submission" date="2016-08" db="EMBL/GenBank/DDBJ databases">
        <authorList>
            <person name="Seilhamer J.J."/>
        </authorList>
    </citation>
    <scope>NUCLEOTIDE SEQUENCE [LARGE SCALE GENOMIC DNA]</scope>
    <source>
        <strain evidence="7 8">BRTC-1</strain>
    </source>
</reference>
<dbReference type="KEGG" id="ala:BFG52_07095"/>
<organism evidence="7 8">
    <name type="scientific">Acinetobacter larvae</name>
    <dbReference type="NCBI Taxonomy" id="1789224"/>
    <lineage>
        <taxon>Bacteria</taxon>
        <taxon>Pseudomonadati</taxon>
        <taxon>Pseudomonadota</taxon>
        <taxon>Gammaproteobacteria</taxon>
        <taxon>Moraxellales</taxon>
        <taxon>Moraxellaceae</taxon>
        <taxon>Acinetobacter</taxon>
    </lineage>
</organism>
<dbReference type="InterPro" id="IPR007627">
    <property type="entry name" value="RNA_pol_sigma70_r2"/>
</dbReference>
<dbReference type="GO" id="GO:0016987">
    <property type="term" value="F:sigma factor activity"/>
    <property type="evidence" value="ECO:0007669"/>
    <property type="project" value="UniProtKB-KW"/>
</dbReference>
<dbReference type="Proteomes" id="UP000093391">
    <property type="component" value="Chromosome"/>
</dbReference>
<sequence>MPSSQAQKHILALYQQHHSWIYRWLYHRLGNSADAADLAQDTFVRVMTRKQAVEIEQPRAYLTSVAKSLMINWFHRKQIERAYLEVLATQPELEQPSPEYACEIIESLVEVTTLLNSLPDTVRDTFLYAQLEGMKYQDIADRMGISLSTVKRYIQKAYTHCLLVMMDHEL</sequence>
<evidence type="ECO:0000256" key="3">
    <source>
        <dbReference type="ARBA" id="ARBA00023082"/>
    </source>
</evidence>
<dbReference type="Gene3D" id="1.10.1740.10">
    <property type="match status" value="1"/>
</dbReference>
<dbReference type="EMBL" id="CP016895">
    <property type="protein sequence ID" value="AOA58142.1"/>
    <property type="molecule type" value="Genomic_DNA"/>
</dbReference>
<dbReference type="Pfam" id="PF08281">
    <property type="entry name" value="Sigma70_r4_2"/>
    <property type="match status" value="1"/>
</dbReference>
<feature type="domain" description="RNA polymerase sigma-70 region 2" evidence="5">
    <location>
        <begin position="13"/>
        <end position="78"/>
    </location>
</feature>
<evidence type="ECO:0000313" key="8">
    <source>
        <dbReference type="Proteomes" id="UP000093391"/>
    </source>
</evidence>
<dbReference type="InterPro" id="IPR036388">
    <property type="entry name" value="WH-like_DNA-bd_sf"/>
</dbReference>
<dbReference type="InterPro" id="IPR039425">
    <property type="entry name" value="RNA_pol_sigma-70-like"/>
</dbReference>
<evidence type="ECO:0000259" key="6">
    <source>
        <dbReference type="Pfam" id="PF08281"/>
    </source>
</evidence>
<dbReference type="STRING" id="1789224.BFG52_07095"/>
<keyword evidence="3" id="KW-0731">Sigma factor</keyword>
<keyword evidence="2" id="KW-0805">Transcription regulation</keyword>
<feature type="domain" description="RNA polymerase sigma factor 70 region 4 type 2" evidence="6">
    <location>
        <begin position="109"/>
        <end position="161"/>
    </location>
</feature>
<keyword evidence="8" id="KW-1185">Reference proteome</keyword>
<evidence type="ECO:0000256" key="1">
    <source>
        <dbReference type="ARBA" id="ARBA00010641"/>
    </source>
</evidence>
<proteinExistence type="inferred from homology"/>
<dbReference type="AlphaFoldDB" id="A0A1B2LYV5"/>
<comment type="similarity">
    <text evidence="1">Belongs to the sigma-70 factor family. ECF subfamily.</text>
</comment>
<dbReference type="GO" id="GO:0006352">
    <property type="term" value="P:DNA-templated transcription initiation"/>
    <property type="evidence" value="ECO:0007669"/>
    <property type="project" value="InterPro"/>
</dbReference>
<dbReference type="Gene3D" id="1.10.10.10">
    <property type="entry name" value="Winged helix-like DNA-binding domain superfamily/Winged helix DNA-binding domain"/>
    <property type="match status" value="1"/>
</dbReference>
<dbReference type="SUPFAM" id="SSF88946">
    <property type="entry name" value="Sigma2 domain of RNA polymerase sigma factors"/>
    <property type="match status" value="1"/>
</dbReference>
<dbReference type="PANTHER" id="PTHR43133:SF63">
    <property type="entry name" value="RNA POLYMERASE SIGMA FACTOR FECI-RELATED"/>
    <property type="match status" value="1"/>
</dbReference>
<dbReference type="NCBIfam" id="TIGR02937">
    <property type="entry name" value="sigma70-ECF"/>
    <property type="match status" value="1"/>
</dbReference>
<dbReference type="InterPro" id="IPR013325">
    <property type="entry name" value="RNA_pol_sigma_r2"/>
</dbReference>
<dbReference type="SUPFAM" id="SSF88659">
    <property type="entry name" value="Sigma3 and sigma4 domains of RNA polymerase sigma factors"/>
    <property type="match status" value="1"/>
</dbReference>
<evidence type="ECO:0000313" key="7">
    <source>
        <dbReference type="EMBL" id="AOA58142.1"/>
    </source>
</evidence>